<feature type="chain" id="PRO_5043478167" description="Secreted protein" evidence="1">
    <location>
        <begin position="28"/>
        <end position="97"/>
    </location>
</feature>
<dbReference type="RefSeq" id="XP_062780985.1">
    <property type="nucleotide sequence ID" value="XM_062924934.1"/>
</dbReference>
<keyword evidence="1" id="KW-0732">Signal</keyword>
<gene>
    <name evidence="2" type="ORF">CDEST_08775</name>
</gene>
<evidence type="ECO:0000313" key="3">
    <source>
        <dbReference type="Proteomes" id="UP001322277"/>
    </source>
</evidence>
<reference evidence="3" key="1">
    <citation type="journal article" date="2023" name="bioRxiv">
        <title>Complete genome of the Medicago anthracnose fungus, Colletotrichum destructivum, reveals a mini-chromosome-like region within a core chromosome.</title>
        <authorList>
            <person name="Lapalu N."/>
            <person name="Simon A."/>
            <person name="Lu A."/>
            <person name="Plaumann P.-L."/>
            <person name="Amselem J."/>
            <person name="Pigne S."/>
            <person name="Auger A."/>
            <person name="Koch C."/>
            <person name="Dallery J.-F."/>
            <person name="O'Connell R.J."/>
        </authorList>
    </citation>
    <scope>NUCLEOTIDE SEQUENCE [LARGE SCALE GENOMIC DNA]</scope>
    <source>
        <strain evidence="3">CBS 520.97</strain>
    </source>
</reference>
<name>A0AAX4IKU3_9PEZI</name>
<proteinExistence type="predicted"/>
<evidence type="ECO:0000313" key="2">
    <source>
        <dbReference type="EMBL" id="WQF83761.1"/>
    </source>
</evidence>
<sequence>MGSWYLGLLQVALLCLITSIIHRPSFSETSPHSPVLPLGQCILRGITCHHPIRPPTLVSLHKPVGSHSRSQAHFHSHCCVTVCSSPVVSEKKHWNPL</sequence>
<dbReference type="EMBL" id="CP137309">
    <property type="protein sequence ID" value="WQF83761.1"/>
    <property type="molecule type" value="Genomic_DNA"/>
</dbReference>
<evidence type="ECO:0008006" key="4">
    <source>
        <dbReference type="Google" id="ProtNLM"/>
    </source>
</evidence>
<dbReference type="KEGG" id="cdet:87945278"/>
<organism evidence="2 3">
    <name type="scientific">Colletotrichum destructivum</name>
    <dbReference type="NCBI Taxonomy" id="34406"/>
    <lineage>
        <taxon>Eukaryota</taxon>
        <taxon>Fungi</taxon>
        <taxon>Dikarya</taxon>
        <taxon>Ascomycota</taxon>
        <taxon>Pezizomycotina</taxon>
        <taxon>Sordariomycetes</taxon>
        <taxon>Hypocreomycetidae</taxon>
        <taxon>Glomerellales</taxon>
        <taxon>Glomerellaceae</taxon>
        <taxon>Colletotrichum</taxon>
        <taxon>Colletotrichum destructivum species complex</taxon>
    </lineage>
</organism>
<keyword evidence="3" id="KW-1185">Reference proteome</keyword>
<protein>
    <recommendedName>
        <fullName evidence="4">Secreted protein</fullName>
    </recommendedName>
</protein>
<evidence type="ECO:0000256" key="1">
    <source>
        <dbReference type="SAM" id="SignalP"/>
    </source>
</evidence>
<dbReference type="GeneID" id="87945278"/>
<dbReference type="Proteomes" id="UP001322277">
    <property type="component" value="Chromosome 5"/>
</dbReference>
<accession>A0AAX4IKU3</accession>
<dbReference type="AlphaFoldDB" id="A0AAX4IKU3"/>
<feature type="signal peptide" evidence="1">
    <location>
        <begin position="1"/>
        <end position="27"/>
    </location>
</feature>